<dbReference type="PROSITE" id="PS51257">
    <property type="entry name" value="PROKAR_LIPOPROTEIN"/>
    <property type="match status" value="1"/>
</dbReference>
<dbReference type="PRINTS" id="PR00969">
    <property type="entry name" value="CHAPERONPILI"/>
</dbReference>
<comment type="similarity">
    <text evidence="2">Belongs to the periplasmic pilus chaperone family.</text>
</comment>
<dbReference type="PANTHER" id="PTHR30251:SF25">
    <property type="entry name" value="FIMBRIAE CHAPARONE"/>
    <property type="match status" value="1"/>
</dbReference>
<name>A0ABT6E5Y1_9ENTR</name>
<dbReference type="InterPro" id="IPR008962">
    <property type="entry name" value="PapD-like_sf"/>
</dbReference>
<dbReference type="EMBL" id="JAPQEX020000001">
    <property type="protein sequence ID" value="MDG1640321.1"/>
    <property type="molecule type" value="Genomic_DNA"/>
</dbReference>
<evidence type="ECO:0000259" key="8">
    <source>
        <dbReference type="Pfam" id="PF02753"/>
    </source>
</evidence>
<evidence type="ECO:0000313" key="9">
    <source>
        <dbReference type="EMBL" id="MDG1640321.1"/>
    </source>
</evidence>
<dbReference type="Pfam" id="PF00345">
    <property type="entry name" value="PapD_N"/>
    <property type="match status" value="1"/>
</dbReference>
<dbReference type="InterPro" id="IPR036316">
    <property type="entry name" value="Pili_assmbl_chap_C_dom_sf"/>
</dbReference>
<evidence type="ECO:0000256" key="4">
    <source>
        <dbReference type="ARBA" id="ARBA00022764"/>
    </source>
</evidence>
<evidence type="ECO:0000256" key="3">
    <source>
        <dbReference type="ARBA" id="ARBA00022729"/>
    </source>
</evidence>
<dbReference type="PANTHER" id="PTHR30251">
    <property type="entry name" value="PILUS ASSEMBLY CHAPERONE"/>
    <property type="match status" value="1"/>
</dbReference>
<dbReference type="SUPFAM" id="SSF49584">
    <property type="entry name" value="Periplasmic chaperone C-domain"/>
    <property type="match status" value="1"/>
</dbReference>
<dbReference type="SUPFAM" id="SSF49354">
    <property type="entry name" value="PapD-like"/>
    <property type="match status" value="1"/>
</dbReference>
<gene>
    <name evidence="9" type="ORF">OXR69_000090</name>
</gene>
<dbReference type="InterPro" id="IPR016147">
    <property type="entry name" value="Pili_assmbl_chaperone_N"/>
</dbReference>
<evidence type="ECO:0000313" key="10">
    <source>
        <dbReference type="Proteomes" id="UP001075001"/>
    </source>
</evidence>
<reference evidence="9" key="1">
    <citation type="submission" date="2023-03" db="EMBL/GenBank/DDBJ databases">
        <title>identification of new KPC variant in Klebsiella huaxiensis from the Hospital Sewage Samples in China.</title>
        <authorList>
            <person name="Wu Y."/>
        </authorList>
    </citation>
    <scope>NUCLEOTIDE SEQUENCE</scope>
    <source>
        <strain evidence="9">ZR-9</strain>
    </source>
</reference>
<evidence type="ECO:0000256" key="5">
    <source>
        <dbReference type="ARBA" id="ARBA00023186"/>
    </source>
</evidence>
<keyword evidence="3 6" id="KW-0732">Signal</keyword>
<dbReference type="InterPro" id="IPR001829">
    <property type="entry name" value="Pili_assmbl_chaperone_bac"/>
</dbReference>
<dbReference type="InterPro" id="IPR050643">
    <property type="entry name" value="Periplasmic_pilus_chap"/>
</dbReference>
<feature type="domain" description="Pili assembly chaperone C-terminal" evidence="8">
    <location>
        <begin position="183"/>
        <end position="245"/>
    </location>
</feature>
<dbReference type="InterPro" id="IPR016148">
    <property type="entry name" value="Pili_assmbl_chaperone_C"/>
</dbReference>
<proteinExistence type="inferred from homology"/>
<sequence>MNIHSRRIHSAFLLFLPLFFGYGCQTHASVTMTGTRIIYDSTAKSADVQLKNNDNFPYIVTSWFDSGNIHDAPEKGRDIPFVVTPPVSRIQPNSGQVLRIVFTGAKTLPQDRESLFWFNFMQVPPSNALQGDNAEKQNKILVMLRNRVKLFYRPKGLAGDPQKMLKNLQITHLSQGGNAGVLVVNNQPYHASLTKLTLHSTSGDFTQKADIIVPFGSEKFFFNGAKPSGIKSVTITLVNDQGARISEEYPL</sequence>
<evidence type="ECO:0000256" key="2">
    <source>
        <dbReference type="ARBA" id="ARBA00007399"/>
    </source>
</evidence>
<feature type="chain" id="PRO_5045407791" evidence="6">
    <location>
        <begin position="29"/>
        <end position="251"/>
    </location>
</feature>
<comment type="caution">
    <text evidence="9">The sequence shown here is derived from an EMBL/GenBank/DDBJ whole genome shotgun (WGS) entry which is preliminary data.</text>
</comment>
<protein>
    <submittedName>
        <fullName evidence="9">Fimbria/pilus periplasmic chaperone</fullName>
    </submittedName>
</protein>
<keyword evidence="10" id="KW-1185">Reference proteome</keyword>
<feature type="signal peptide" evidence="6">
    <location>
        <begin position="1"/>
        <end position="28"/>
    </location>
</feature>
<dbReference type="Proteomes" id="UP001075001">
    <property type="component" value="Unassembled WGS sequence"/>
</dbReference>
<dbReference type="Gene3D" id="2.60.40.10">
    <property type="entry name" value="Immunoglobulins"/>
    <property type="match status" value="2"/>
</dbReference>
<evidence type="ECO:0000256" key="1">
    <source>
        <dbReference type="ARBA" id="ARBA00004418"/>
    </source>
</evidence>
<evidence type="ECO:0000259" key="7">
    <source>
        <dbReference type="Pfam" id="PF00345"/>
    </source>
</evidence>
<feature type="domain" description="Pili assembly chaperone N-terminal" evidence="7">
    <location>
        <begin position="30"/>
        <end position="157"/>
    </location>
</feature>
<dbReference type="RefSeq" id="WP_112216063.1">
    <property type="nucleotide sequence ID" value="NZ_CABGGQ010000012.1"/>
</dbReference>
<keyword evidence="4" id="KW-0574">Periplasm</keyword>
<comment type="subcellular location">
    <subcellularLocation>
        <location evidence="1">Periplasm</location>
    </subcellularLocation>
</comment>
<dbReference type="Pfam" id="PF02753">
    <property type="entry name" value="PapD_C"/>
    <property type="match status" value="1"/>
</dbReference>
<dbReference type="InterPro" id="IPR013783">
    <property type="entry name" value="Ig-like_fold"/>
</dbReference>
<keyword evidence="5" id="KW-0143">Chaperone</keyword>
<accession>A0ABT6E5Y1</accession>
<organism evidence="9 10">
    <name type="scientific">Klebsiella huaxiensis</name>
    <dbReference type="NCBI Taxonomy" id="2153354"/>
    <lineage>
        <taxon>Bacteria</taxon>
        <taxon>Pseudomonadati</taxon>
        <taxon>Pseudomonadota</taxon>
        <taxon>Gammaproteobacteria</taxon>
        <taxon>Enterobacterales</taxon>
        <taxon>Enterobacteriaceae</taxon>
        <taxon>Klebsiella/Raoultella group</taxon>
        <taxon>Klebsiella</taxon>
    </lineage>
</organism>
<evidence type="ECO:0000256" key="6">
    <source>
        <dbReference type="SAM" id="SignalP"/>
    </source>
</evidence>